<dbReference type="InterPro" id="IPR001623">
    <property type="entry name" value="DnaJ_domain"/>
</dbReference>
<dbReference type="Pfam" id="PF01556">
    <property type="entry name" value="DnaJ_C"/>
    <property type="match status" value="1"/>
</dbReference>
<sequence length="353" mass="38500">MRSPYAVLGVPKSADPGTIKSAYRSLAKSWHPDQNPNDPLAGSRFAEITQAYQILVNPELRERFDRGDIDARGRRRKSPEPKTDPFANFRAAWRKRPQASARPGSSDGAAAPGASGDTGTYDDLAGFDAMIKHIFGDHADASHAAQAGDAARRDDPLAALDALFAKWKTIHRAAPEQPRPQPQPNAERRERSESRQLVEVDLEKVLSGGKTDILLPDGSTGWIEIPAGIADGTEIRHETTSGDRVHTTVATIRHMTHPSFRTEGKTLHMDHVIELAQAVLGGHIVIPTLDGPARIPLDEWTTGGQPAIVESKGLPGADGVRGDLHVHLRIRLPGKPDPQLMDMMRSKRKSVFM</sequence>
<dbReference type="InterPro" id="IPR008971">
    <property type="entry name" value="HSP40/DnaJ_pept-bd"/>
</dbReference>
<evidence type="ECO:0000259" key="3">
    <source>
        <dbReference type="PROSITE" id="PS50076"/>
    </source>
</evidence>
<dbReference type="Pfam" id="PF00226">
    <property type="entry name" value="DnaJ"/>
    <property type="match status" value="1"/>
</dbReference>
<feature type="compositionally biased region" description="Low complexity" evidence="2">
    <location>
        <begin position="99"/>
        <end position="117"/>
    </location>
</feature>
<dbReference type="PROSITE" id="PS00636">
    <property type="entry name" value="DNAJ_1"/>
    <property type="match status" value="1"/>
</dbReference>
<dbReference type="EMBL" id="SMSI01000001">
    <property type="protein sequence ID" value="TDH38675.1"/>
    <property type="molecule type" value="Genomic_DNA"/>
</dbReference>
<dbReference type="SUPFAM" id="SSF46565">
    <property type="entry name" value="Chaperone J-domain"/>
    <property type="match status" value="1"/>
</dbReference>
<dbReference type="InterPro" id="IPR002939">
    <property type="entry name" value="DnaJ_C"/>
</dbReference>
<evidence type="ECO:0000256" key="2">
    <source>
        <dbReference type="SAM" id="MobiDB-lite"/>
    </source>
</evidence>
<dbReference type="Gene3D" id="2.60.260.20">
    <property type="entry name" value="Urease metallochaperone UreE, N-terminal domain"/>
    <property type="match status" value="1"/>
</dbReference>
<dbReference type="OrthoDB" id="9779889at2"/>
<organism evidence="4 5">
    <name type="scientific">Pseudohoeflea suaedae</name>
    <dbReference type="NCBI Taxonomy" id="877384"/>
    <lineage>
        <taxon>Bacteria</taxon>
        <taxon>Pseudomonadati</taxon>
        <taxon>Pseudomonadota</taxon>
        <taxon>Alphaproteobacteria</taxon>
        <taxon>Hyphomicrobiales</taxon>
        <taxon>Rhizobiaceae</taxon>
        <taxon>Pseudohoeflea</taxon>
    </lineage>
</organism>
<gene>
    <name evidence="4" type="ORF">E2A64_06140</name>
</gene>
<dbReference type="RefSeq" id="WP_133283509.1">
    <property type="nucleotide sequence ID" value="NZ_SMSI01000001.1"/>
</dbReference>
<keyword evidence="5" id="KW-1185">Reference proteome</keyword>
<name>A0A4V3A7G6_9HYPH</name>
<dbReference type="PROSITE" id="PS50076">
    <property type="entry name" value="DNAJ_2"/>
    <property type="match status" value="1"/>
</dbReference>
<dbReference type="Gene3D" id="1.10.287.110">
    <property type="entry name" value="DnaJ domain"/>
    <property type="match status" value="1"/>
</dbReference>
<keyword evidence="1" id="KW-0143">Chaperone</keyword>
<accession>A0A4V3A7G6</accession>
<feature type="compositionally biased region" description="Basic and acidic residues" evidence="2">
    <location>
        <begin position="66"/>
        <end position="83"/>
    </location>
</feature>
<comment type="caution">
    <text evidence="4">The sequence shown here is derived from an EMBL/GenBank/DDBJ whole genome shotgun (WGS) entry which is preliminary data.</text>
</comment>
<dbReference type="CDD" id="cd06257">
    <property type="entry name" value="DnaJ"/>
    <property type="match status" value="1"/>
</dbReference>
<evidence type="ECO:0000313" key="5">
    <source>
        <dbReference type="Proteomes" id="UP000295131"/>
    </source>
</evidence>
<feature type="domain" description="J" evidence="3">
    <location>
        <begin position="3"/>
        <end position="68"/>
    </location>
</feature>
<dbReference type="SUPFAM" id="SSF49493">
    <property type="entry name" value="HSP40/DnaJ peptide-binding domain"/>
    <property type="match status" value="2"/>
</dbReference>
<dbReference type="InterPro" id="IPR036869">
    <property type="entry name" value="J_dom_sf"/>
</dbReference>
<dbReference type="Proteomes" id="UP000295131">
    <property type="component" value="Unassembled WGS sequence"/>
</dbReference>
<evidence type="ECO:0000313" key="4">
    <source>
        <dbReference type="EMBL" id="TDH38675.1"/>
    </source>
</evidence>
<dbReference type="AlphaFoldDB" id="A0A4V3A7G6"/>
<reference evidence="4 5" key="1">
    <citation type="journal article" date="2013" name="Int. J. Syst. Evol. Microbiol.">
        <title>Hoeflea suaedae sp. nov., an endophytic bacterium isolated from the root of the halophyte Suaeda maritima.</title>
        <authorList>
            <person name="Chung E.J."/>
            <person name="Park J.A."/>
            <person name="Pramanik P."/>
            <person name="Bibi F."/>
            <person name="Jeon C.O."/>
            <person name="Chung Y.R."/>
        </authorList>
    </citation>
    <scope>NUCLEOTIDE SEQUENCE [LARGE SCALE GENOMIC DNA]</scope>
    <source>
        <strain evidence="4 5">YC6898</strain>
    </source>
</reference>
<dbReference type="PANTHER" id="PTHR44145:SF3">
    <property type="entry name" value="DNAJ HOMOLOG SUBFAMILY A MEMBER 3, MITOCHONDRIAL"/>
    <property type="match status" value="1"/>
</dbReference>
<feature type="region of interest" description="Disordered" evidence="2">
    <location>
        <begin position="172"/>
        <end position="196"/>
    </location>
</feature>
<feature type="compositionally biased region" description="Basic and acidic residues" evidence="2">
    <location>
        <begin position="186"/>
        <end position="196"/>
    </location>
</feature>
<feature type="region of interest" description="Disordered" evidence="2">
    <location>
        <begin position="66"/>
        <end position="117"/>
    </location>
</feature>
<dbReference type="InterPro" id="IPR051938">
    <property type="entry name" value="Apopto_cytoskel_mod"/>
</dbReference>
<protein>
    <submittedName>
        <fullName evidence="4">J domain-containing protein</fullName>
    </submittedName>
</protein>
<dbReference type="GO" id="GO:0006457">
    <property type="term" value="P:protein folding"/>
    <property type="evidence" value="ECO:0007669"/>
    <property type="project" value="InterPro"/>
</dbReference>
<dbReference type="SMART" id="SM00271">
    <property type="entry name" value="DnaJ"/>
    <property type="match status" value="1"/>
</dbReference>
<dbReference type="PANTHER" id="PTHR44145">
    <property type="entry name" value="DNAJ HOMOLOG SUBFAMILY A MEMBER 3, MITOCHONDRIAL"/>
    <property type="match status" value="1"/>
</dbReference>
<proteinExistence type="predicted"/>
<dbReference type="PRINTS" id="PR00625">
    <property type="entry name" value="JDOMAIN"/>
</dbReference>
<dbReference type="GO" id="GO:0051082">
    <property type="term" value="F:unfolded protein binding"/>
    <property type="evidence" value="ECO:0007669"/>
    <property type="project" value="InterPro"/>
</dbReference>
<evidence type="ECO:0000256" key="1">
    <source>
        <dbReference type="ARBA" id="ARBA00023186"/>
    </source>
</evidence>
<dbReference type="InterPro" id="IPR018253">
    <property type="entry name" value="DnaJ_domain_CS"/>
</dbReference>